<reference evidence="1" key="1">
    <citation type="submission" date="2021-06" db="EMBL/GenBank/DDBJ databases">
        <authorList>
            <person name="Kallberg Y."/>
            <person name="Tangrot J."/>
            <person name="Rosling A."/>
        </authorList>
    </citation>
    <scope>NUCLEOTIDE SEQUENCE</scope>
    <source>
        <strain evidence="1">AZ414A</strain>
    </source>
</reference>
<evidence type="ECO:0000313" key="2">
    <source>
        <dbReference type="Proteomes" id="UP000789706"/>
    </source>
</evidence>
<dbReference type="AlphaFoldDB" id="A0A9N9BUQ6"/>
<gene>
    <name evidence="1" type="ORF">DEBURN_LOCUS8607</name>
</gene>
<accession>A0A9N9BUQ6</accession>
<keyword evidence="2" id="KW-1185">Reference proteome</keyword>
<dbReference type="EMBL" id="CAJVPK010001317">
    <property type="protein sequence ID" value="CAG8581750.1"/>
    <property type="molecule type" value="Genomic_DNA"/>
</dbReference>
<organism evidence="1 2">
    <name type="scientific">Diversispora eburnea</name>
    <dbReference type="NCBI Taxonomy" id="1213867"/>
    <lineage>
        <taxon>Eukaryota</taxon>
        <taxon>Fungi</taxon>
        <taxon>Fungi incertae sedis</taxon>
        <taxon>Mucoromycota</taxon>
        <taxon>Glomeromycotina</taxon>
        <taxon>Glomeromycetes</taxon>
        <taxon>Diversisporales</taxon>
        <taxon>Diversisporaceae</taxon>
        <taxon>Diversispora</taxon>
    </lineage>
</organism>
<comment type="caution">
    <text evidence="1">The sequence shown here is derived from an EMBL/GenBank/DDBJ whole genome shotgun (WGS) entry which is preliminary data.</text>
</comment>
<proteinExistence type="predicted"/>
<feature type="non-terminal residue" evidence="1">
    <location>
        <position position="1"/>
    </location>
</feature>
<evidence type="ECO:0000313" key="1">
    <source>
        <dbReference type="EMBL" id="CAG8581750.1"/>
    </source>
</evidence>
<protein>
    <submittedName>
        <fullName evidence="1">8739_t:CDS:1</fullName>
    </submittedName>
</protein>
<name>A0A9N9BUQ6_9GLOM</name>
<dbReference type="Proteomes" id="UP000789706">
    <property type="component" value="Unassembled WGS sequence"/>
</dbReference>
<sequence length="51" mass="6099">WRKDPSDQTLIKTYQAFYNSVSNSVKNTNSVESNEISEDYQYLSNRLWHKL</sequence>